<evidence type="ECO:0000256" key="1">
    <source>
        <dbReference type="SAM" id="Phobius"/>
    </source>
</evidence>
<keyword evidence="1" id="KW-0472">Membrane</keyword>
<gene>
    <name evidence="2" type="ordered locus">Msm_1082</name>
</gene>
<feature type="transmembrane region" description="Helical" evidence="1">
    <location>
        <begin position="20"/>
        <end position="38"/>
    </location>
</feature>
<dbReference type="BioCyc" id="MSMI420247:GHWZ-1107-MONOMER"/>
<dbReference type="EMBL" id="CP000678">
    <property type="protein sequence ID" value="ABQ87287.1"/>
    <property type="molecule type" value="Genomic_DNA"/>
</dbReference>
<evidence type="ECO:0000313" key="2">
    <source>
        <dbReference type="EMBL" id="ABQ87287.1"/>
    </source>
</evidence>
<accession>A5UM59</accession>
<name>A5UM59_METS3</name>
<organism evidence="2 3">
    <name type="scientific">Methanobrevibacter smithii (strain ATCC 35061 / DSM 861 / OCM 144 / PS)</name>
    <dbReference type="NCBI Taxonomy" id="420247"/>
    <lineage>
        <taxon>Archaea</taxon>
        <taxon>Methanobacteriati</taxon>
        <taxon>Methanobacteriota</taxon>
        <taxon>Methanomada group</taxon>
        <taxon>Methanobacteria</taxon>
        <taxon>Methanobacteriales</taxon>
        <taxon>Methanobacteriaceae</taxon>
        <taxon>Methanobrevibacter</taxon>
    </lineage>
</organism>
<protein>
    <submittedName>
        <fullName evidence="2">Uncharacterized protein</fullName>
    </submittedName>
</protein>
<reference evidence="2 3" key="1">
    <citation type="journal article" date="2007" name="Proc. Natl. Acad. Sci. U.S.A.">
        <title>Genomic and metabolic adaptations of Methanobrevibacter smithii to the human gut.</title>
        <authorList>
            <person name="Samuel B.S."/>
            <person name="Hansen E.E."/>
            <person name="Manchester J.K."/>
            <person name="Coutinho P.M."/>
            <person name="Henrissat B."/>
            <person name="Fulton R."/>
            <person name="Latreille P."/>
            <person name="Kim K."/>
            <person name="Wilson R.K."/>
            <person name="Gordon J.I."/>
        </authorList>
    </citation>
    <scope>NUCLEOTIDE SEQUENCE [LARGE SCALE GENOMIC DNA]</scope>
    <source>
        <strain evidence="3">ATCC 35061 / DSM 861 / OCM 144 / PS</strain>
    </source>
</reference>
<keyword evidence="1" id="KW-1133">Transmembrane helix</keyword>
<evidence type="ECO:0000313" key="3">
    <source>
        <dbReference type="Proteomes" id="UP000001992"/>
    </source>
</evidence>
<proteinExistence type="predicted"/>
<dbReference type="HOGENOM" id="CLU_3039106_0_0_2"/>
<sequence>MGFTFKKKSPQLRVRDSKVCWYFFSLLFTWYVLVYKSLGMPKIYQQIIFCTKFN</sequence>
<dbReference type="Proteomes" id="UP000001992">
    <property type="component" value="Chromosome"/>
</dbReference>
<dbReference type="AlphaFoldDB" id="A5UM59"/>
<keyword evidence="3" id="KW-1185">Reference proteome</keyword>
<dbReference type="KEGG" id="msi:Msm_1082"/>
<dbReference type="EnsemblBacteria" id="ABQ87287">
    <property type="protein sequence ID" value="ABQ87287"/>
    <property type="gene ID" value="Msm_1082"/>
</dbReference>
<keyword evidence="1" id="KW-0812">Transmembrane</keyword>